<dbReference type="EMBL" id="CP023189">
    <property type="protein sequence ID" value="AXM99755.1"/>
    <property type="molecule type" value="Genomic_DNA"/>
</dbReference>
<organism evidence="1 2">
    <name type="scientific">Acetobacter pomorum</name>
    <dbReference type="NCBI Taxonomy" id="65959"/>
    <lineage>
        <taxon>Bacteria</taxon>
        <taxon>Pseudomonadati</taxon>
        <taxon>Pseudomonadota</taxon>
        <taxon>Alphaproteobacteria</taxon>
        <taxon>Acetobacterales</taxon>
        <taxon>Acetobacteraceae</taxon>
        <taxon>Acetobacter</taxon>
    </lineage>
</organism>
<sequence length="65" mass="7289">MEIANIADVEVVMIELKPIEIAQKTVVQQLQYTPIINGFAPQNLHPFLSQVGGTRKKEGLSKTRR</sequence>
<evidence type="ECO:0000313" key="1">
    <source>
        <dbReference type="EMBL" id="AXM99755.1"/>
    </source>
</evidence>
<proteinExistence type="predicted"/>
<protein>
    <submittedName>
        <fullName evidence="1">Uncharacterized protein</fullName>
    </submittedName>
</protein>
<dbReference type="Proteomes" id="UP000256572">
    <property type="component" value="Chromosome"/>
</dbReference>
<accession>A0AAN1PGD3</accession>
<dbReference type="AlphaFoldDB" id="A0AAN1PGD3"/>
<reference evidence="1 2" key="1">
    <citation type="submission" date="2017-09" db="EMBL/GenBank/DDBJ databases">
        <authorList>
            <person name="Kim K.H."/>
            <person name="Chun B.H."/>
            <person name="Han G.S."/>
            <person name="Hyun S.G."/>
            <person name="Jeon C.O."/>
        </authorList>
    </citation>
    <scope>NUCLEOTIDE SEQUENCE [LARGE SCALE GENOMIC DNA]</scope>
    <source>
        <strain evidence="1 2">SH</strain>
    </source>
</reference>
<gene>
    <name evidence="1" type="ORF">CJF59_03740</name>
</gene>
<reference evidence="1 2" key="2">
    <citation type="submission" date="2018-08" db="EMBL/GenBank/DDBJ databases">
        <title>Acetobacter oryzifermentans sp. nov., isolated from Korea traditional vinegar and reclassification of Acetobacter pasteurianus subsp. ascendens (Henneberg 1898) as Acetobacter ascendens comb. nov.</title>
        <authorList>
            <person name="Cho G.Y."/>
            <person name="Lee S.H."/>
        </authorList>
    </citation>
    <scope>NUCLEOTIDE SEQUENCE [LARGE SCALE GENOMIC DNA]</scope>
    <source>
        <strain evidence="1 2">SH</strain>
    </source>
</reference>
<name>A0AAN1PGD3_9PROT</name>
<evidence type="ECO:0000313" key="2">
    <source>
        <dbReference type="Proteomes" id="UP000256572"/>
    </source>
</evidence>